<keyword evidence="3" id="KW-1185">Reference proteome</keyword>
<gene>
    <name evidence="2" type="ORF">KIH39_03820</name>
</gene>
<organism evidence="2 3">
    <name type="scientific">Telmatocola sphagniphila</name>
    <dbReference type="NCBI Taxonomy" id="1123043"/>
    <lineage>
        <taxon>Bacteria</taxon>
        <taxon>Pseudomonadati</taxon>
        <taxon>Planctomycetota</taxon>
        <taxon>Planctomycetia</taxon>
        <taxon>Gemmatales</taxon>
        <taxon>Gemmataceae</taxon>
    </lineage>
</organism>
<accession>A0A8E6EVQ1</accession>
<sequence>MLDWQTAITGTLILGAALFVIRQFYLSLFGGRSACASCGNCSNKFPEPVQDSRRISLL</sequence>
<reference evidence="2" key="1">
    <citation type="submission" date="2021-05" db="EMBL/GenBank/DDBJ databases">
        <title>Complete genome sequence of the cellulolytic planctomycete Telmatocola sphagniphila SP2T and characterization of the first cellulase from planctomycetes.</title>
        <authorList>
            <person name="Rakitin A.L."/>
            <person name="Beletsky A.V."/>
            <person name="Naumoff D.G."/>
            <person name="Kulichevskaya I.S."/>
            <person name="Mardanov A.V."/>
            <person name="Ravin N.V."/>
            <person name="Dedysh S.N."/>
        </authorList>
    </citation>
    <scope>NUCLEOTIDE SEQUENCE</scope>
    <source>
        <strain evidence="2">SP2T</strain>
    </source>
</reference>
<proteinExistence type="predicted"/>
<dbReference type="KEGG" id="tsph:KIH39_03820"/>
<keyword evidence="1" id="KW-0472">Membrane</keyword>
<keyword evidence="1" id="KW-0812">Transmembrane</keyword>
<name>A0A8E6EVQ1_9BACT</name>
<evidence type="ECO:0000313" key="2">
    <source>
        <dbReference type="EMBL" id="QVL33055.1"/>
    </source>
</evidence>
<feature type="transmembrane region" description="Helical" evidence="1">
    <location>
        <begin position="6"/>
        <end position="25"/>
    </location>
</feature>
<evidence type="ECO:0000256" key="1">
    <source>
        <dbReference type="SAM" id="Phobius"/>
    </source>
</evidence>
<dbReference type="AlphaFoldDB" id="A0A8E6EVQ1"/>
<protein>
    <recommendedName>
        <fullName evidence="4">FeoB-associated Cys-rich membrane protein</fullName>
    </recommendedName>
</protein>
<keyword evidence="1" id="KW-1133">Transmembrane helix</keyword>
<evidence type="ECO:0000313" key="3">
    <source>
        <dbReference type="Proteomes" id="UP000676194"/>
    </source>
</evidence>
<evidence type="ECO:0008006" key="4">
    <source>
        <dbReference type="Google" id="ProtNLM"/>
    </source>
</evidence>
<dbReference type="EMBL" id="CP074694">
    <property type="protein sequence ID" value="QVL33055.1"/>
    <property type="molecule type" value="Genomic_DNA"/>
</dbReference>
<dbReference type="Proteomes" id="UP000676194">
    <property type="component" value="Chromosome"/>
</dbReference>
<dbReference type="RefSeq" id="WP_213497945.1">
    <property type="nucleotide sequence ID" value="NZ_CP074694.1"/>
</dbReference>